<accession>A0A1I3XQX1</accession>
<dbReference type="Proteomes" id="UP000199589">
    <property type="component" value="Unassembled WGS sequence"/>
</dbReference>
<keyword evidence="1" id="KW-1133">Transmembrane helix</keyword>
<evidence type="ECO:0000256" key="1">
    <source>
        <dbReference type="SAM" id="Phobius"/>
    </source>
</evidence>
<protein>
    <submittedName>
        <fullName evidence="2">Uncharacterized protein</fullName>
    </submittedName>
</protein>
<keyword evidence="3" id="KW-1185">Reference proteome</keyword>
<evidence type="ECO:0000313" key="2">
    <source>
        <dbReference type="EMBL" id="SFK21930.1"/>
    </source>
</evidence>
<feature type="transmembrane region" description="Helical" evidence="1">
    <location>
        <begin position="132"/>
        <end position="150"/>
    </location>
</feature>
<reference evidence="3" key="1">
    <citation type="submission" date="2016-10" db="EMBL/GenBank/DDBJ databases">
        <authorList>
            <person name="Varghese N."/>
            <person name="Submissions S."/>
        </authorList>
    </citation>
    <scope>NUCLEOTIDE SEQUENCE [LARGE SCALE GENOMIC DNA]</scope>
    <source>
        <strain evidence="3">DSM 16108</strain>
    </source>
</reference>
<dbReference type="AlphaFoldDB" id="A0A1I3XQX1"/>
<dbReference type="EMBL" id="FOSJ01000016">
    <property type="protein sequence ID" value="SFK21930.1"/>
    <property type="molecule type" value="Genomic_DNA"/>
</dbReference>
<organism evidence="2 3">
    <name type="scientific">Marinilactibacillus piezotolerans</name>
    <dbReference type="NCBI Taxonomy" id="258723"/>
    <lineage>
        <taxon>Bacteria</taxon>
        <taxon>Bacillati</taxon>
        <taxon>Bacillota</taxon>
        <taxon>Bacilli</taxon>
        <taxon>Lactobacillales</taxon>
        <taxon>Carnobacteriaceae</taxon>
        <taxon>Marinilactibacillus</taxon>
    </lineage>
</organism>
<dbReference type="RefSeq" id="WP_072693399.1">
    <property type="nucleotide sequence ID" value="NZ_FOSJ01000016.1"/>
</dbReference>
<dbReference type="OrthoDB" id="1938499at2"/>
<feature type="transmembrane region" description="Helical" evidence="1">
    <location>
        <begin position="156"/>
        <end position="174"/>
    </location>
</feature>
<evidence type="ECO:0000313" key="3">
    <source>
        <dbReference type="Proteomes" id="UP000199589"/>
    </source>
</evidence>
<feature type="transmembrane region" description="Helical" evidence="1">
    <location>
        <begin position="20"/>
        <end position="40"/>
    </location>
</feature>
<gene>
    <name evidence="2" type="ORF">SAMN04488569_101625</name>
</gene>
<keyword evidence="1" id="KW-0812">Transmembrane</keyword>
<feature type="transmembrane region" description="Helical" evidence="1">
    <location>
        <begin position="61"/>
        <end position="78"/>
    </location>
</feature>
<sequence length="193" mass="21800">MSEAYKKLFWGVFFANIHLHIGAITLLPAFVGFLIAYSGLSDLDMKTETAAKSFDLPQGTLLALVILTAIYSAFNLFTGSQYETMPLVSFIPTVFSVMELVAFHKILEVSVTEFQARDFTYGVEKYSRRDRVYILLKGLSALLLTLNLVFSSLVLFIPGTLLEVAAIIYLLVIFHSLKKDTEEMEIEYFRDIL</sequence>
<dbReference type="STRING" id="258723.GCA_900169305_01284"/>
<name>A0A1I3XQX1_9LACT</name>
<proteinExistence type="predicted"/>
<keyword evidence="1" id="KW-0472">Membrane</keyword>